<evidence type="ECO:0000313" key="7">
    <source>
        <dbReference type="Proteomes" id="UP000019229"/>
    </source>
</evidence>
<dbReference type="InterPro" id="IPR017871">
    <property type="entry name" value="ABC_transporter-like_CS"/>
</dbReference>
<dbReference type="RefSeq" id="WP_022934646.1">
    <property type="nucleotide sequence ID" value="NZ_CP007154.1"/>
</dbReference>
<dbReference type="InterPro" id="IPR027417">
    <property type="entry name" value="P-loop_NTPase"/>
</dbReference>
<proteinExistence type="inferred from homology"/>
<feature type="domain" description="ABC transporter" evidence="5">
    <location>
        <begin position="64"/>
        <end position="301"/>
    </location>
</feature>
<comment type="similarity">
    <text evidence="1">Belongs to the ABC transporter superfamily.</text>
</comment>
<accession>W5UTJ3</accession>
<dbReference type="Pfam" id="PF00005">
    <property type="entry name" value="ABC_tran"/>
    <property type="match status" value="1"/>
</dbReference>
<evidence type="ECO:0000256" key="4">
    <source>
        <dbReference type="ARBA" id="ARBA00022840"/>
    </source>
</evidence>
<evidence type="ECO:0000259" key="5">
    <source>
        <dbReference type="PROSITE" id="PS50893"/>
    </source>
</evidence>
<keyword evidence="2" id="KW-0813">Transport</keyword>
<protein>
    <submittedName>
        <fullName evidence="6">ABC transporter ATP-binding protein</fullName>
    </submittedName>
</protein>
<reference evidence="6 7" key="1">
    <citation type="journal article" date="2014" name="Genome Announc.">
        <title>Complete Genome Sequence of Mycoplasma bovoculi Strain M165/69T (ATCC 29104).</title>
        <authorList>
            <person name="Calcutt M.J."/>
            <person name="Foecking M.F."/>
        </authorList>
    </citation>
    <scope>NUCLEOTIDE SEQUENCE [LARGE SCALE GENOMIC DNA]</scope>
    <source>
        <strain evidence="6">M165/69</strain>
    </source>
</reference>
<evidence type="ECO:0000313" key="6">
    <source>
        <dbReference type="EMBL" id="AHH45411.1"/>
    </source>
</evidence>
<dbReference type="InterPro" id="IPR003439">
    <property type="entry name" value="ABC_transporter-like_ATP-bd"/>
</dbReference>
<sequence length="326" mass="37328">MNFKFWNIFNKNRKALKKQNVLETIKNQDQPLTAKQLKAIKKANDWPLIKQGEIDTQNSPNCIIDFKNVSKYYIFGSVVTKVFTDINFQIQEGDFAILSGKSGSGKSTILNLMSGLDRASEGEIIVDGNNLSYLKNWELTKFRRENISFIFQSYNLLNNINSYDNVEVGAYLQKDKSKVLNINELFKDFELEDVKFKFPSQMSGGQQQRISILRALIKNAKIIFADEPTGALDETNTNIVLKILKDINKKYKTTIIMVSHDDDMKPLANLLIKVENGTVKTIRQEALTFEEFMAKKQKEMPVGQNLETESQELKATELPFVEEQTL</sequence>
<dbReference type="PANTHER" id="PTHR42798">
    <property type="entry name" value="LIPOPROTEIN-RELEASING SYSTEM ATP-BINDING PROTEIN LOLD"/>
    <property type="match status" value="1"/>
</dbReference>
<dbReference type="PROSITE" id="PS00211">
    <property type="entry name" value="ABC_TRANSPORTER_1"/>
    <property type="match status" value="1"/>
</dbReference>
<dbReference type="PATRIC" id="fig|743966.3.peg.410"/>
<keyword evidence="7" id="KW-1185">Reference proteome</keyword>
<dbReference type="HOGENOM" id="CLU_000604_1_22_14"/>
<dbReference type="AlphaFoldDB" id="W5UTJ3"/>
<dbReference type="STRING" id="743966.MYB_02035"/>
<dbReference type="Gene3D" id="3.40.50.300">
    <property type="entry name" value="P-loop containing nucleotide triphosphate hydrolases"/>
    <property type="match status" value="1"/>
</dbReference>
<dbReference type="InterPro" id="IPR003593">
    <property type="entry name" value="AAA+_ATPase"/>
</dbReference>
<dbReference type="GO" id="GO:0005524">
    <property type="term" value="F:ATP binding"/>
    <property type="evidence" value="ECO:0007669"/>
    <property type="project" value="UniProtKB-KW"/>
</dbReference>
<dbReference type="SMART" id="SM00382">
    <property type="entry name" value="AAA"/>
    <property type="match status" value="1"/>
</dbReference>
<organism evidence="6 7">
    <name type="scientific">Mesomycoplasma bovoculi M165/69</name>
    <dbReference type="NCBI Taxonomy" id="743966"/>
    <lineage>
        <taxon>Bacteria</taxon>
        <taxon>Bacillati</taxon>
        <taxon>Mycoplasmatota</taxon>
        <taxon>Mycoplasmoidales</taxon>
        <taxon>Metamycoplasmataceae</taxon>
        <taxon>Mesomycoplasma</taxon>
    </lineage>
</organism>
<evidence type="ECO:0000256" key="2">
    <source>
        <dbReference type="ARBA" id="ARBA00022448"/>
    </source>
</evidence>
<name>W5UTJ3_9BACT</name>
<keyword evidence="3" id="KW-0547">Nucleotide-binding</keyword>
<dbReference type="PROSITE" id="PS50893">
    <property type="entry name" value="ABC_TRANSPORTER_2"/>
    <property type="match status" value="1"/>
</dbReference>
<dbReference type="eggNOG" id="COG1136">
    <property type="taxonomic scope" value="Bacteria"/>
</dbReference>
<dbReference type="InterPro" id="IPR017911">
    <property type="entry name" value="MacB-like_ATP-bd"/>
</dbReference>
<gene>
    <name evidence="6" type="ORF">MYB_02035</name>
</gene>
<keyword evidence="4 6" id="KW-0067">ATP-binding</keyword>
<dbReference type="EMBL" id="CP007154">
    <property type="protein sequence ID" value="AHH45411.1"/>
    <property type="molecule type" value="Genomic_DNA"/>
</dbReference>
<evidence type="ECO:0000256" key="3">
    <source>
        <dbReference type="ARBA" id="ARBA00022741"/>
    </source>
</evidence>
<dbReference type="GO" id="GO:0016887">
    <property type="term" value="F:ATP hydrolysis activity"/>
    <property type="evidence" value="ECO:0007669"/>
    <property type="project" value="InterPro"/>
</dbReference>
<dbReference type="Proteomes" id="UP000019229">
    <property type="component" value="Chromosome"/>
</dbReference>
<dbReference type="PANTHER" id="PTHR42798:SF2">
    <property type="entry name" value="ABC TRANSPORTER ATP-BINDING PROTEIN MG467-RELATED"/>
    <property type="match status" value="1"/>
</dbReference>
<dbReference type="SUPFAM" id="SSF52540">
    <property type="entry name" value="P-loop containing nucleoside triphosphate hydrolases"/>
    <property type="match status" value="1"/>
</dbReference>
<dbReference type="CDD" id="cd03255">
    <property type="entry name" value="ABC_MJ0796_LolCDE_FtsE"/>
    <property type="match status" value="1"/>
</dbReference>
<dbReference type="OrthoDB" id="9802264at2"/>
<dbReference type="KEGG" id="mbc:MYB_02035"/>
<evidence type="ECO:0000256" key="1">
    <source>
        <dbReference type="ARBA" id="ARBA00005417"/>
    </source>
</evidence>